<evidence type="ECO:0000259" key="3">
    <source>
        <dbReference type="Pfam" id="PF25289"/>
    </source>
</evidence>
<evidence type="ECO:0000259" key="2">
    <source>
        <dbReference type="Pfam" id="PF25009"/>
    </source>
</evidence>
<evidence type="ECO:0000256" key="1">
    <source>
        <dbReference type="SAM" id="MobiDB-lite"/>
    </source>
</evidence>
<feature type="compositionally biased region" description="Basic and acidic residues" evidence="1">
    <location>
        <begin position="526"/>
        <end position="535"/>
    </location>
</feature>
<dbReference type="GeneID" id="83200722"/>
<organism evidence="4 5">
    <name type="scientific">Penicillium chermesinum</name>
    <dbReference type="NCBI Taxonomy" id="63820"/>
    <lineage>
        <taxon>Eukaryota</taxon>
        <taxon>Fungi</taxon>
        <taxon>Dikarya</taxon>
        <taxon>Ascomycota</taxon>
        <taxon>Pezizomycotina</taxon>
        <taxon>Eurotiomycetes</taxon>
        <taxon>Eurotiomycetidae</taxon>
        <taxon>Eurotiales</taxon>
        <taxon>Aspergillaceae</taxon>
        <taxon>Penicillium</taxon>
    </lineage>
</organism>
<dbReference type="OrthoDB" id="5354458at2759"/>
<name>A0A9W9PAA9_9EURO</name>
<dbReference type="InterPro" id="IPR056687">
    <property type="entry name" value="DUF7785"/>
</dbReference>
<feature type="compositionally biased region" description="Polar residues" evidence="1">
    <location>
        <begin position="652"/>
        <end position="661"/>
    </location>
</feature>
<dbReference type="Pfam" id="PF25009">
    <property type="entry name" value="DUF7785"/>
    <property type="match status" value="1"/>
</dbReference>
<reference evidence="4" key="2">
    <citation type="journal article" date="2023" name="IMA Fungus">
        <title>Comparative genomic study of the Penicillium genus elucidates a diverse pangenome and 15 lateral gene transfer events.</title>
        <authorList>
            <person name="Petersen C."/>
            <person name="Sorensen T."/>
            <person name="Nielsen M.R."/>
            <person name="Sondergaard T.E."/>
            <person name="Sorensen J.L."/>
            <person name="Fitzpatrick D.A."/>
            <person name="Frisvad J.C."/>
            <person name="Nielsen K.L."/>
        </authorList>
    </citation>
    <scope>NUCLEOTIDE SEQUENCE</scope>
    <source>
        <strain evidence="4">IBT 19713</strain>
    </source>
</reference>
<feature type="compositionally biased region" description="Polar residues" evidence="1">
    <location>
        <begin position="624"/>
        <end position="646"/>
    </location>
</feature>
<evidence type="ECO:0000313" key="4">
    <source>
        <dbReference type="EMBL" id="KAJ5239503.1"/>
    </source>
</evidence>
<dbReference type="InterPro" id="IPR057199">
    <property type="entry name" value="DUF7877"/>
</dbReference>
<dbReference type="Proteomes" id="UP001150941">
    <property type="component" value="Unassembled WGS sequence"/>
</dbReference>
<sequence length="811" mass="88581">MSADEGEDVASMPHVNGDSHSDVGAVATPAKRKRVAQDEKSEAGSSTSQDRANLHETLRNLISLLLKHDTELKLLSCPFPISAAKPRTKRARTSNDPETTTIQARVEADHYGTLQEFLSDIERASAAVIEQSRNQSNGTQADGTPLTEMVNRIAAFKKHMNSLVGQSFVNQVDVKTEAEDDAEDISSAPSHVGSREDKQALTFFGGSQSNPKQLFSSLQKSVKVPLQSADSTVEKIVEVQEDLREGALPNGISTTRVVPYNLNSGPTSKRTFGEVFAPRSGLPKYEPPRKRLHQSTTDPWIDHFDLLLDPGNFSGGTNNYNLAPLPATQWLQYGGVTSSPAFWTRVEKHNAQPDIASRHADPALWTDEDTSLFQGVYSSFAPSYDSSGAIVQADERNAVWWRKRGARRLRSLLSLQYPAQAEDEVDIAAIDNIDDSTLEEVIKDAKPRDYAEYLAEYESTEKEEKDIADREVDDVLAEISGLLETLSSYQKTRRINALFSGKESKEEQQDKEESESKQAPLPDFGEADKPSDAERAVYESLQSRLVALVSAVPPYIVAKVDGDQLGELNISQKIIIENPDWSGTMEKDDYTLHQERTAAIAAQTAAAANRASATPSASRPGNYQAPQSAYGQRNYTPNTRPTSGYQVPQGRQPASSVNFTPGYTGGRPPSTPQRPYNPQYSQANPQYSQANNVPQFQRPTPNGVSQQTPQGYTPRPGQTSFSATPQARTPQLPAGSTQRLPYANQTPSQGTPHIRTAAEQAALIDRNKAQLAAQQNRQSPSTPQPQSLDARRSAEGSLTPGSKPNGTPVPS</sequence>
<dbReference type="Pfam" id="PF25289">
    <property type="entry name" value="DUF7877"/>
    <property type="match status" value="1"/>
</dbReference>
<dbReference type="AlphaFoldDB" id="A0A9W9PAA9"/>
<feature type="domain" description="DUF7785" evidence="2">
    <location>
        <begin position="470"/>
        <end position="575"/>
    </location>
</feature>
<proteinExistence type="predicted"/>
<feature type="compositionally biased region" description="Low complexity" evidence="1">
    <location>
        <begin position="604"/>
        <end position="619"/>
    </location>
</feature>
<feature type="domain" description="DUF7877" evidence="3">
    <location>
        <begin position="54"/>
        <end position="163"/>
    </location>
</feature>
<feature type="compositionally biased region" description="Polar residues" evidence="1">
    <location>
        <begin position="673"/>
        <end position="751"/>
    </location>
</feature>
<feature type="compositionally biased region" description="Polar residues" evidence="1">
    <location>
        <begin position="772"/>
        <end position="787"/>
    </location>
</feature>
<evidence type="ECO:0000313" key="5">
    <source>
        <dbReference type="Proteomes" id="UP001150941"/>
    </source>
</evidence>
<protein>
    <submittedName>
        <fullName evidence="4">Uncharacterized protein</fullName>
    </submittedName>
</protein>
<feature type="region of interest" description="Disordered" evidence="1">
    <location>
        <begin position="1"/>
        <end position="52"/>
    </location>
</feature>
<keyword evidence="5" id="KW-1185">Reference proteome</keyword>
<feature type="region of interest" description="Disordered" evidence="1">
    <location>
        <begin position="604"/>
        <end position="811"/>
    </location>
</feature>
<dbReference type="RefSeq" id="XP_058332422.1">
    <property type="nucleotide sequence ID" value="XM_058473419.1"/>
</dbReference>
<gene>
    <name evidence="4" type="ORF">N7468_004122</name>
</gene>
<comment type="caution">
    <text evidence="4">The sequence shown here is derived from an EMBL/GenBank/DDBJ whole genome shotgun (WGS) entry which is preliminary data.</text>
</comment>
<accession>A0A9W9PAA9</accession>
<reference evidence="4" key="1">
    <citation type="submission" date="2022-11" db="EMBL/GenBank/DDBJ databases">
        <authorList>
            <person name="Petersen C."/>
        </authorList>
    </citation>
    <scope>NUCLEOTIDE SEQUENCE</scope>
    <source>
        <strain evidence="4">IBT 19713</strain>
    </source>
</reference>
<feature type="region of interest" description="Disordered" evidence="1">
    <location>
        <begin position="500"/>
        <end position="535"/>
    </location>
</feature>
<dbReference type="EMBL" id="JAPQKS010000003">
    <property type="protein sequence ID" value="KAJ5239503.1"/>
    <property type="molecule type" value="Genomic_DNA"/>
</dbReference>